<dbReference type="EnsemblPlants" id="Bo8g079830.1">
    <property type="protein sequence ID" value="Bo8g079830.1"/>
    <property type="gene ID" value="Bo8g079830"/>
</dbReference>
<reference evidence="3" key="2">
    <citation type="submission" date="2015-03" db="UniProtKB">
        <authorList>
            <consortium name="EnsemblPlants"/>
        </authorList>
    </citation>
    <scope>IDENTIFICATION</scope>
</reference>
<proteinExistence type="predicted"/>
<dbReference type="Proteomes" id="UP000032141">
    <property type="component" value="Chromosome C8"/>
</dbReference>
<dbReference type="Gramene" id="Bo8g079830.1">
    <property type="protein sequence ID" value="Bo8g079830.1"/>
    <property type="gene ID" value="Bo8g079830"/>
</dbReference>
<accession>A0A0D3DRX5</accession>
<dbReference type="InterPro" id="IPR029466">
    <property type="entry name" value="NAM-associated_C"/>
</dbReference>
<evidence type="ECO:0000313" key="4">
    <source>
        <dbReference type="Proteomes" id="UP000032141"/>
    </source>
</evidence>
<organism evidence="3 4">
    <name type="scientific">Brassica oleracea var. oleracea</name>
    <dbReference type="NCBI Taxonomy" id="109376"/>
    <lineage>
        <taxon>Eukaryota</taxon>
        <taxon>Viridiplantae</taxon>
        <taxon>Streptophyta</taxon>
        <taxon>Embryophyta</taxon>
        <taxon>Tracheophyta</taxon>
        <taxon>Spermatophyta</taxon>
        <taxon>Magnoliopsida</taxon>
        <taxon>eudicotyledons</taxon>
        <taxon>Gunneridae</taxon>
        <taxon>Pentapetalae</taxon>
        <taxon>rosids</taxon>
        <taxon>malvids</taxon>
        <taxon>Brassicales</taxon>
        <taxon>Brassicaceae</taxon>
        <taxon>Brassiceae</taxon>
        <taxon>Brassica</taxon>
    </lineage>
</organism>
<evidence type="ECO:0000259" key="2">
    <source>
        <dbReference type="Pfam" id="PF14303"/>
    </source>
</evidence>
<feature type="domain" description="No apical meristem-associated C-terminal" evidence="2">
    <location>
        <begin position="21"/>
        <end position="182"/>
    </location>
</feature>
<dbReference type="OMA" id="ENKILMM"/>
<evidence type="ECO:0000256" key="1">
    <source>
        <dbReference type="SAM" id="MobiDB-lite"/>
    </source>
</evidence>
<reference evidence="3 4" key="1">
    <citation type="journal article" date="2014" name="Genome Biol.">
        <title>Transcriptome and methylome profiling reveals relics of genome dominance in the mesopolyploid Brassica oleracea.</title>
        <authorList>
            <person name="Parkin I.A."/>
            <person name="Koh C."/>
            <person name="Tang H."/>
            <person name="Robinson S.J."/>
            <person name="Kagale S."/>
            <person name="Clarke W.E."/>
            <person name="Town C.D."/>
            <person name="Nixon J."/>
            <person name="Krishnakumar V."/>
            <person name="Bidwell S.L."/>
            <person name="Denoeud F."/>
            <person name="Belcram H."/>
            <person name="Links M.G."/>
            <person name="Just J."/>
            <person name="Clarke C."/>
            <person name="Bender T."/>
            <person name="Huebert T."/>
            <person name="Mason A.S."/>
            <person name="Pires J.C."/>
            <person name="Barker G."/>
            <person name="Moore J."/>
            <person name="Walley P.G."/>
            <person name="Manoli S."/>
            <person name="Batley J."/>
            <person name="Edwards D."/>
            <person name="Nelson M.N."/>
            <person name="Wang X."/>
            <person name="Paterson A.H."/>
            <person name="King G."/>
            <person name="Bancroft I."/>
            <person name="Chalhoub B."/>
            <person name="Sharpe A.G."/>
        </authorList>
    </citation>
    <scope>NUCLEOTIDE SEQUENCE</scope>
    <source>
        <strain evidence="3 4">cv. TO1000</strain>
    </source>
</reference>
<sequence>MQVNQAKLMLREDLMFKGGWKFEHVWDIIKNFEKFQDGVAHAKRFSNPCGVEYTSLKSDILNLDSPTQASPRLSSSSLNLNDESENISGSPSSRPLGVKKSKMKRKIVDQTNSVINTLERGNNQFREQLKKSSEQRQQHLVLQRQNYALEEMKEENKILFCDLNSIEYPNVCEHFQAEKARILQKRSHQQQNQQIPPLSTSFGQYFDNLCGSGSNLPEY</sequence>
<name>A0A0D3DRX5_BRAOL</name>
<keyword evidence="4" id="KW-1185">Reference proteome</keyword>
<dbReference type="Pfam" id="PF14303">
    <property type="entry name" value="NAM-associated"/>
    <property type="match status" value="1"/>
</dbReference>
<dbReference type="AlphaFoldDB" id="A0A0D3DRX5"/>
<dbReference type="HOGENOM" id="CLU_091564_0_0_1"/>
<evidence type="ECO:0000313" key="3">
    <source>
        <dbReference type="EnsemblPlants" id="Bo8g079830.1"/>
    </source>
</evidence>
<protein>
    <recommendedName>
        <fullName evidence="2">No apical meristem-associated C-terminal domain-containing protein</fullName>
    </recommendedName>
</protein>
<dbReference type="STRING" id="109376.A0A0D3DRX5"/>
<feature type="region of interest" description="Disordered" evidence="1">
    <location>
        <begin position="67"/>
        <end position="103"/>
    </location>
</feature>